<proteinExistence type="predicted"/>
<evidence type="ECO:0000313" key="1">
    <source>
        <dbReference type="EMBL" id="MDQ0158218.1"/>
    </source>
</evidence>
<name>A0ABT9VB76_9BACI</name>
<evidence type="ECO:0000313" key="2">
    <source>
        <dbReference type="Proteomes" id="UP001224359"/>
    </source>
</evidence>
<reference evidence="1 2" key="1">
    <citation type="submission" date="2023-07" db="EMBL/GenBank/DDBJ databases">
        <title>Genomic Encyclopedia of Type Strains, Phase IV (KMG-IV): sequencing the most valuable type-strain genomes for metagenomic binning, comparative biology and taxonomic classification.</title>
        <authorList>
            <person name="Goeker M."/>
        </authorList>
    </citation>
    <scope>NUCLEOTIDE SEQUENCE [LARGE SCALE GENOMIC DNA]</scope>
    <source>
        <strain evidence="1 2">DSM 16460</strain>
    </source>
</reference>
<keyword evidence="2" id="KW-1185">Reference proteome</keyword>
<accession>A0ABT9VB76</accession>
<protein>
    <submittedName>
        <fullName evidence="1">Uncharacterized protein</fullName>
    </submittedName>
</protein>
<comment type="caution">
    <text evidence="1">The sequence shown here is derived from an EMBL/GenBank/DDBJ whole genome shotgun (WGS) entry which is preliminary data.</text>
</comment>
<organism evidence="1 2">
    <name type="scientific">Alkalibacillus salilacus</name>
    <dbReference type="NCBI Taxonomy" id="284582"/>
    <lineage>
        <taxon>Bacteria</taxon>
        <taxon>Bacillati</taxon>
        <taxon>Bacillota</taxon>
        <taxon>Bacilli</taxon>
        <taxon>Bacillales</taxon>
        <taxon>Bacillaceae</taxon>
        <taxon>Alkalibacillus</taxon>
    </lineage>
</organism>
<dbReference type="Proteomes" id="UP001224359">
    <property type="component" value="Unassembled WGS sequence"/>
</dbReference>
<dbReference type="EMBL" id="JAUSTQ010000001">
    <property type="protein sequence ID" value="MDQ0158218.1"/>
    <property type="molecule type" value="Genomic_DNA"/>
</dbReference>
<gene>
    <name evidence="1" type="ORF">J2S77_000168</name>
</gene>
<sequence length="39" mass="4479">MGEPTTPIRANKIYVKDLVKSYKEQGLNDSLPIKVRQTF</sequence>